<dbReference type="Gene3D" id="3.40.50.1240">
    <property type="entry name" value="Phosphoglycerate mutase-like"/>
    <property type="match status" value="1"/>
</dbReference>
<dbReference type="SUPFAM" id="SSF53254">
    <property type="entry name" value="Phosphoglycerate mutase-like"/>
    <property type="match status" value="1"/>
</dbReference>
<dbReference type="GO" id="GO:0005524">
    <property type="term" value="F:ATP binding"/>
    <property type="evidence" value="ECO:0007669"/>
    <property type="project" value="InterPro"/>
</dbReference>
<dbReference type="RefSeq" id="WP_260592044.1">
    <property type="nucleotide sequence ID" value="NZ_CP104003.1"/>
</dbReference>
<name>A0A9E7R0H0_9EURY</name>
<dbReference type="GO" id="GO:0006003">
    <property type="term" value="P:fructose 2,6-bisphosphate metabolic process"/>
    <property type="evidence" value="ECO:0007669"/>
    <property type="project" value="InterPro"/>
</dbReference>
<dbReference type="InterPro" id="IPR001345">
    <property type="entry name" value="PG/BPGM_mutase_AS"/>
</dbReference>
<dbReference type="Proteomes" id="UP001057580">
    <property type="component" value="Chromosome"/>
</dbReference>
<dbReference type="InterPro" id="IPR050275">
    <property type="entry name" value="PGM_Phosphatase"/>
</dbReference>
<dbReference type="PRINTS" id="PR00991">
    <property type="entry name" value="6PFRUCTKNASE"/>
</dbReference>
<dbReference type="Pfam" id="PF00300">
    <property type="entry name" value="His_Phos_1"/>
    <property type="match status" value="1"/>
</dbReference>
<dbReference type="GO" id="GO:0016791">
    <property type="term" value="F:phosphatase activity"/>
    <property type="evidence" value="ECO:0007669"/>
    <property type="project" value="TreeGrafter"/>
</dbReference>
<keyword evidence="2" id="KW-0413">Isomerase</keyword>
<dbReference type="KEGG" id="ssai:N0B31_12910"/>
<proteinExistence type="predicted"/>
<dbReference type="AlphaFoldDB" id="A0A9E7R0H0"/>
<feature type="active site" description="Tele-phosphohistidine intermediate" evidence="3">
    <location>
        <position position="8"/>
    </location>
</feature>
<dbReference type="EMBL" id="CP104003">
    <property type="protein sequence ID" value="UWM53049.1"/>
    <property type="molecule type" value="Genomic_DNA"/>
</dbReference>
<evidence type="ECO:0000256" key="4">
    <source>
        <dbReference type="PIRSR" id="PIRSR613078-2"/>
    </source>
</evidence>
<evidence type="ECO:0000256" key="3">
    <source>
        <dbReference type="PIRSR" id="PIRSR613078-1"/>
    </source>
</evidence>
<feature type="binding site" evidence="4">
    <location>
        <position position="58"/>
    </location>
    <ligand>
        <name>substrate</name>
    </ligand>
</feature>
<feature type="binding site" evidence="4">
    <location>
        <begin position="7"/>
        <end position="14"/>
    </location>
    <ligand>
        <name>substrate</name>
    </ligand>
</feature>
<dbReference type="PROSITE" id="PS00175">
    <property type="entry name" value="PG_MUTASE"/>
    <property type="match status" value="1"/>
</dbReference>
<dbReference type="InterPro" id="IPR029033">
    <property type="entry name" value="His_PPase_superfam"/>
</dbReference>
<dbReference type="InterPro" id="IPR003094">
    <property type="entry name" value="6Pfruct_kin"/>
</dbReference>
<gene>
    <name evidence="5" type="ORF">N0B31_12910</name>
</gene>
<sequence>MRVVVVRHGETDWNLNGRMQGHAPVPLNETGRQQADRVGRYLAREYAFDRVVASDLLRTRQTAEHVGEHVDAPVEFDSAWRERDLGVYQGLSYGDIHERFPEFALGEAAVRAASEVPEGGESILQMRDRVVDGWREVLDGGDGTVLVVTHGGPIYLLLGHVKTLDVETALLEHSQSNCGVNEFHHDGTTRVVRENVTEWDEGDAIDGAFGNADGRAAEE</sequence>
<dbReference type="PANTHER" id="PTHR48100:SF1">
    <property type="entry name" value="HISTIDINE PHOSPHATASE FAMILY PROTEIN-RELATED"/>
    <property type="match status" value="1"/>
</dbReference>
<keyword evidence="6" id="KW-1185">Reference proteome</keyword>
<evidence type="ECO:0000313" key="6">
    <source>
        <dbReference type="Proteomes" id="UP001057580"/>
    </source>
</evidence>
<accession>A0A9E7R0H0</accession>
<keyword evidence="1" id="KW-0324">Glycolysis</keyword>
<evidence type="ECO:0000313" key="5">
    <source>
        <dbReference type="EMBL" id="UWM53049.1"/>
    </source>
</evidence>
<protein>
    <submittedName>
        <fullName evidence="5">Histidine phosphatase family protein</fullName>
    </submittedName>
</protein>
<dbReference type="InterPro" id="IPR013078">
    <property type="entry name" value="His_Pase_superF_clade-1"/>
</dbReference>
<dbReference type="PANTHER" id="PTHR48100">
    <property type="entry name" value="BROAD-SPECIFICITY PHOSPHATASE YOR283W-RELATED"/>
    <property type="match status" value="1"/>
</dbReference>
<organism evidence="5 6">
    <name type="scientific">Salinirubellus salinus</name>
    <dbReference type="NCBI Taxonomy" id="1364945"/>
    <lineage>
        <taxon>Archaea</taxon>
        <taxon>Methanobacteriati</taxon>
        <taxon>Methanobacteriota</taxon>
        <taxon>Stenosarchaea group</taxon>
        <taxon>Halobacteria</taxon>
        <taxon>Halobacteriales</taxon>
        <taxon>Natronomonadaceae</taxon>
        <taxon>Salinirubellus</taxon>
    </lineage>
</organism>
<dbReference type="CDD" id="cd07067">
    <property type="entry name" value="HP_PGM_like"/>
    <property type="match status" value="1"/>
</dbReference>
<feature type="active site" description="Proton donor/acceptor" evidence="3">
    <location>
        <position position="82"/>
    </location>
</feature>
<evidence type="ECO:0000256" key="1">
    <source>
        <dbReference type="ARBA" id="ARBA00023152"/>
    </source>
</evidence>
<dbReference type="GO" id="GO:0005737">
    <property type="term" value="C:cytoplasm"/>
    <property type="evidence" value="ECO:0007669"/>
    <property type="project" value="TreeGrafter"/>
</dbReference>
<reference evidence="5" key="1">
    <citation type="submission" date="2022-09" db="EMBL/GenBank/DDBJ databases">
        <title>Diverse halophilic archaea isolated from saline environments.</title>
        <authorList>
            <person name="Cui H.-L."/>
        </authorList>
    </citation>
    <scope>NUCLEOTIDE SEQUENCE</scope>
    <source>
        <strain evidence="5">ZS-35-S2</strain>
    </source>
</reference>
<dbReference type="SMART" id="SM00855">
    <property type="entry name" value="PGAM"/>
    <property type="match status" value="1"/>
</dbReference>
<dbReference type="GeneID" id="74943338"/>
<evidence type="ECO:0000256" key="2">
    <source>
        <dbReference type="ARBA" id="ARBA00023235"/>
    </source>
</evidence>